<organism evidence="2 3">
    <name type="scientific">Phytophthora infestans (strain T30-4)</name>
    <name type="common">Potato late blight agent</name>
    <dbReference type="NCBI Taxonomy" id="403677"/>
    <lineage>
        <taxon>Eukaryota</taxon>
        <taxon>Sar</taxon>
        <taxon>Stramenopiles</taxon>
        <taxon>Oomycota</taxon>
        <taxon>Peronosporomycetes</taxon>
        <taxon>Peronosporales</taxon>
        <taxon>Peronosporaceae</taxon>
        <taxon>Phytophthora</taxon>
    </lineage>
</organism>
<evidence type="ECO:0000313" key="2">
    <source>
        <dbReference type="EMBL" id="EEY61752.1"/>
    </source>
</evidence>
<protein>
    <submittedName>
        <fullName evidence="2">Uncharacterized protein</fullName>
    </submittedName>
</protein>
<accession>D0RMB5</accession>
<feature type="compositionally biased region" description="Basic and acidic residues" evidence="1">
    <location>
        <begin position="106"/>
        <end position="116"/>
    </location>
</feature>
<evidence type="ECO:0000256" key="1">
    <source>
        <dbReference type="SAM" id="MobiDB-lite"/>
    </source>
</evidence>
<reference evidence="3" key="1">
    <citation type="journal article" date="2009" name="Nature">
        <title>Genome sequence and analysis of the Irish potato famine pathogen Phytophthora infestans.</title>
        <authorList>
            <consortium name="The Broad Institute Genome Sequencing Platform"/>
            <person name="Haas B.J."/>
            <person name="Kamoun S."/>
            <person name="Zody M.C."/>
            <person name="Jiang R.H."/>
            <person name="Handsaker R.E."/>
            <person name="Cano L.M."/>
            <person name="Grabherr M."/>
            <person name="Kodira C.D."/>
            <person name="Raffaele S."/>
            <person name="Torto-Alalibo T."/>
            <person name="Bozkurt T.O."/>
            <person name="Ah-Fong A.M."/>
            <person name="Alvarado L."/>
            <person name="Anderson V.L."/>
            <person name="Armstrong M.R."/>
            <person name="Avrova A."/>
            <person name="Baxter L."/>
            <person name="Beynon J."/>
            <person name="Boevink P.C."/>
            <person name="Bollmann S.R."/>
            <person name="Bos J.I."/>
            <person name="Bulone V."/>
            <person name="Cai G."/>
            <person name="Cakir C."/>
            <person name="Carrington J.C."/>
            <person name="Chawner M."/>
            <person name="Conti L."/>
            <person name="Costanzo S."/>
            <person name="Ewan R."/>
            <person name="Fahlgren N."/>
            <person name="Fischbach M.A."/>
            <person name="Fugelstad J."/>
            <person name="Gilroy E.M."/>
            <person name="Gnerre S."/>
            <person name="Green P.J."/>
            <person name="Grenville-Briggs L.J."/>
            <person name="Griffith J."/>
            <person name="Grunwald N.J."/>
            <person name="Horn K."/>
            <person name="Horner N.R."/>
            <person name="Hu C.H."/>
            <person name="Huitema E."/>
            <person name="Jeong D.H."/>
            <person name="Jones A.M."/>
            <person name="Jones J.D."/>
            <person name="Jones R.W."/>
            <person name="Karlsson E.K."/>
            <person name="Kunjeti S.G."/>
            <person name="Lamour K."/>
            <person name="Liu Z."/>
            <person name="Ma L."/>
            <person name="Maclean D."/>
            <person name="Chibucos M.C."/>
            <person name="McDonald H."/>
            <person name="McWalters J."/>
            <person name="Meijer H.J."/>
            <person name="Morgan W."/>
            <person name="Morris P.F."/>
            <person name="Munro C.A."/>
            <person name="O'Neill K."/>
            <person name="Ospina-Giraldo M."/>
            <person name="Pinzon A."/>
            <person name="Pritchard L."/>
            <person name="Ramsahoye B."/>
            <person name="Ren Q."/>
            <person name="Restrepo S."/>
            <person name="Roy S."/>
            <person name="Sadanandom A."/>
            <person name="Savidor A."/>
            <person name="Schornack S."/>
            <person name="Schwartz D.C."/>
            <person name="Schumann U.D."/>
            <person name="Schwessinger B."/>
            <person name="Seyer L."/>
            <person name="Sharpe T."/>
            <person name="Silvar C."/>
            <person name="Song J."/>
            <person name="Studholme D.J."/>
            <person name="Sykes S."/>
            <person name="Thines M."/>
            <person name="van de Vondervoort P.J."/>
            <person name="Phuntumart V."/>
            <person name="Wawra S."/>
            <person name="Weide R."/>
            <person name="Win J."/>
            <person name="Young C."/>
            <person name="Zhou S."/>
            <person name="Fry W."/>
            <person name="Meyers B.C."/>
            <person name="van West P."/>
            <person name="Ristaino J."/>
            <person name="Govers F."/>
            <person name="Birch P.R."/>
            <person name="Whisson S.C."/>
            <person name="Judelson H.S."/>
            <person name="Nusbaum C."/>
        </authorList>
    </citation>
    <scope>NUCLEOTIDE SEQUENCE [LARGE SCALE GENOMIC DNA]</scope>
    <source>
        <strain evidence="3">T30-4</strain>
    </source>
</reference>
<feature type="non-terminal residue" evidence="2">
    <location>
        <position position="287"/>
    </location>
</feature>
<keyword evidence="3" id="KW-1185">Reference proteome</keyword>
<name>D0RMB5_PHYIT</name>
<evidence type="ECO:0000313" key="3">
    <source>
        <dbReference type="Proteomes" id="UP000006643"/>
    </source>
</evidence>
<gene>
    <name evidence="2" type="ORF">PITG_22433</name>
</gene>
<dbReference type="RefSeq" id="XP_002909815.1">
    <property type="nucleotide sequence ID" value="XM_002909769.1"/>
</dbReference>
<dbReference type="EMBL" id="GG690559">
    <property type="protein sequence ID" value="EEY61752.1"/>
    <property type="molecule type" value="Genomic_DNA"/>
</dbReference>
<sequence>RSNHDVGYGTERTRSTTYGFAGESYKRCAGNVHGEAATRSTDVRGHGWGGGAVVTLETGEIRTITGRTSMNLSLGGFTFSSRGRSASAVSGTDGSPGAGRSTEVGRGGDDAPRDGEDGVVASANENQDVDLKTVKAEVRRQVVTVGTKWRDDQLYHEVASHLDGESKRWFATVIKSVSPEEENIDPYAELLRAMYMTQRTDPEVVVRQEADEGRGLGGRDARATAQARPLGEAVSLATPHVDDYGEGYGVGSRRRWCAGTSVRRGKGGALDGVGRERVWWFKRPSIW</sequence>
<dbReference type="Proteomes" id="UP000006643">
    <property type="component" value="Unassembled WGS sequence"/>
</dbReference>
<dbReference type="OrthoDB" id="117242at2759"/>
<dbReference type="InParanoid" id="D0RMB5"/>
<dbReference type="KEGG" id="pif:PITG_22433"/>
<feature type="region of interest" description="Disordered" evidence="1">
    <location>
        <begin position="83"/>
        <end position="119"/>
    </location>
</feature>
<dbReference type="HOGENOM" id="CLU_084670_0_0_1"/>
<dbReference type="VEuPathDB" id="FungiDB:PITG_22433"/>
<dbReference type="GeneID" id="9468208"/>
<proteinExistence type="predicted"/>
<dbReference type="AlphaFoldDB" id="D0RMB5"/>
<feature type="non-terminal residue" evidence="2">
    <location>
        <position position="1"/>
    </location>
</feature>